<comment type="caution">
    <text evidence="3">The sequence shown here is derived from an EMBL/GenBank/DDBJ whole genome shotgun (WGS) entry which is preliminary data.</text>
</comment>
<sequence length="327" mass="34621">MVRIRMAVALGMLVSTTVGLGAGLPATAEAAGATAQVSAATTAADPVVMAAGDIACEPGSSRARKCRDDLTAALLGPADYVLTAGDNQYNCGRLTSYQGAYDKTWGQYLDKTYPVVGEDEYSGSGCSTPGAQGYYTYFSSRAQQGSCTKACPGWYSYDIGTSWHVVALNTACTESSIGGCTSSSPQLQWLKQDLAATSKPCILAVMHRPYWSNGKTVAKFRPFIDALYAGGTDVVLSGNSHLYARYAQQDPSSQVDTARGLRAFIVGMGGKSHSTFQTPMLPNFQAGNDKTFGVLQLTLHSASYDWKYLQAYPASPVFTDTGSTACH</sequence>
<dbReference type="InterPro" id="IPR039331">
    <property type="entry name" value="PAPs-like"/>
</dbReference>
<dbReference type="RefSeq" id="WP_345504445.1">
    <property type="nucleotide sequence ID" value="NZ_BAABLO010000011.1"/>
</dbReference>
<reference evidence="4" key="1">
    <citation type="journal article" date="2019" name="Int. J. Syst. Evol. Microbiol.">
        <title>The Global Catalogue of Microorganisms (GCM) 10K type strain sequencing project: providing services to taxonomists for standard genome sequencing and annotation.</title>
        <authorList>
            <consortium name="The Broad Institute Genomics Platform"/>
            <consortium name="The Broad Institute Genome Sequencing Center for Infectious Disease"/>
            <person name="Wu L."/>
            <person name="Ma J."/>
        </authorList>
    </citation>
    <scope>NUCLEOTIDE SEQUENCE [LARGE SCALE GENOMIC DNA]</scope>
    <source>
        <strain evidence="4">JCM 18961</strain>
    </source>
</reference>
<dbReference type="SUPFAM" id="SSF56300">
    <property type="entry name" value="Metallo-dependent phosphatases"/>
    <property type="match status" value="1"/>
</dbReference>
<feature type="signal peptide" evidence="2">
    <location>
        <begin position="1"/>
        <end position="30"/>
    </location>
</feature>
<dbReference type="EMBL" id="BAABLO010000011">
    <property type="protein sequence ID" value="GAA4728552.1"/>
    <property type="molecule type" value="Genomic_DNA"/>
</dbReference>
<name>A0ABP8YGU4_9MICO</name>
<evidence type="ECO:0000313" key="4">
    <source>
        <dbReference type="Proteomes" id="UP001500556"/>
    </source>
</evidence>
<evidence type="ECO:0000256" key="2">
    <source>
        <dbReference type="SAM" id="SignalP"/>
    </source>
</evidence>
<keyword evidence="1 2" id="KW-0732">Signal</keyword>
<evidence type="ECO:0008006" key="5">
    <source>
        <dbReference type="Google" id="ProtNLM"/>
    </source>
</evidence>
<organism evidence="3 4">
    <name type="scientific">Pedococcus ginsenosidimutans</name>
    <dbReference type="NCBI Taxonomy" id="490570"/>
    <lineage>
        <taxon>Bacteria</taxon>
        <taxon>Bacillati</taxon>
        <taxon>Actinomycetota</taxon>
        <taxon>Actinomycetes</taxon>
        <taxon>Micrococcales</taxon>
        <taxon>Intrasporangiaceae</taxon>
        <taxon>Pedococcus</taxon>
    </lineage>
</organism>
<evidence type="ECO:0000256" key="1">
    <source>
        <dbReference type="ARBA" id="ARBA00022729"/>
    </source>
</evidence>
<accession>A0ABP8YGU4</accession>
<dbReference type="PANTHER" id="PTHR22953">
    <property type="entry name" value="ACID PHOSPHATASE RELATED"/>
    <property type="match status" value="1"/>
</dbReference>
<keyword evidence="4" id="KW-1185">Reference proteome</keyword>
<proteinExistence type="predicted"/>
<evidence type="ECO:0000313" key="3">
    <source>
        <dbReference type="EMBL" id="GAA4728552.1"/>
    </source>
</evidence>
<dbReference type="InterPro" id="IPR029052">
    <property type="entry name" value="Metallo-depent_PP-like"/>
</dbReference>
<dbReference type="PANTHER" id="PTHR22953:SF153">
    <property type="entry name" value="PURPLE ACID PHOSPHATASE"/>
    <property type="match status" value="1"/>
</dbReference>
<feature type="chain" id="PRO_5047516681" description="Calcineurin-like phosphoesterase domain-containing protein" evidence="2">
    <location>
        <begin position="31"/>
        <end position="327"/>
    </location>
</feature>
<gene>
    <name evidence="3" type="ORF">GCM10025782_29250</name>
</gene>
<dbReference type="Proteomes" id="UP001500556">
    <property type="component" value="Unassembled WGS sequence"/>
</dbReference>
<dbReference type="Gene3D" id="3.60.21.10">
    <property type="match status" value="1"/>
</dbReference>
<protein>
    <recommendedName>
        <fullName evidence="5">Calcineurin-like phosphoesterase domain-containing protein</fullName>
    </recommendedName>
</protein>